<dbReference type="GO" id="GO:0047838">
    <property type="term" value="F:D-xylose 1-dehydrogenase (NAD+) activity"/>
    <property type="evidence" value="ECO:0007669"/>
    <property type="project" value="UniProtKB-EC"/>
</dbReference>
<dbReference type="Proteomes" id="UP000056905">
    <property type="component" value="Chromosome"/>
</dbReference>
<evidence type="ECO:0000256" key="2">
    <source>
        <dbReference type="ARBA" id="ARBA00023002"/>
    </source>
</evidence>
<protein>
    <recommendedName>
        <fullName evidence="4">D-xylose 1-dehydrogenase</fullName>
        <ecNumber evidence="3">1.1.1.175</ecNumber>
    </recommendedName>
</protein>
<dbReference type="Pfam" id="PF13561">
    <property type="entry name" value="adh_short_C2"/>
    <property type="match status" value="1"/>
</dbReference>
<dbReference type="KEGG" id="chq:AQ619_03900"/>
<dbReference type="EMBL" id="CP013002">
    <property type="protein sequence ID" value="ALL12568.1"/>
    <property type="molecule type" value="Genomic_DNA"/>
</dbReference>
<dbReference type="PANTHER" id="PTHR43669:SF3">
    <property type="entry name" value="ALCOHOL DEHYDROGENASE, PUTATIVE (AFU_ORTHOLOGUE AFUA_3G03445)-RELATED"/>
    <property type="match status" value="1"/>
</dbReference>
<evidence type="ECO:0000313" key="5">
    <source>
        <dbReference type="EMBL" id="ALL12568.1"/>
    </source>
</evidence>
<dbReference type="RefSeq" id="WP_062144538.1">
    <property type="nucleotide sequence ID" value="NZ_CP013002.1"/>
</dbReference>
<gene>
    <name evidence="5" type="ORF">AQ619_03900</name>
</gene>
<dbReference type="InterPro" id="IPR020904">
    <property type="entry name" value="Sc_DH/Rdtase_CS"/>
</dbReference>
<dbReference type="STRING" id="69395.AQ619_03900"/>
<keyword evidence="6" id="KW-1185">Reference proteome</keyword>
<dbReference type="CDD" id="cd05233">
    <property type="entry name" value="SDR_c"/>
    <property type="match status" value="1"/>
</dbReference>
<comment type="similarity">
    <text evidence="1">Belongs to the short-chain dehydrogenases/reductases (SDR) family.</text>
</comment>
<dbReference type="PRINTS" id="PR00081">
    <property type="entry name" value="GDHRDH"/>
</dbReference>
<dbReference type="EC" id="1.1.1.175" evidence="3"/>
<reference evidence="5 6" key="1">
    <citation type="submission" date="2015-10" db="EMBL/GenBank/DDBJ databases">
        <title>Conservation of the essential genome among Caulobacter and Brevundimonas species.</title>
        <authorList>
            <person name="Scott D."/>
            <person name="Ely B."/>
        </authorList>
    </citation>
    <scope>NUCLEOTIDE SEQUENCE [LARGE SCALE GENOMIC DNA]</scope>
    <source>
        <strain evidence="5 6">CB4</strain>
    </source>
</reference>
<evidence type="ECO:0000256" key="1">
    <source>
        <dbReference type="ARBA" id="ARBA00006484"/>
    </source>
</evidence>
<dbReference type="SUPFAM" id="SSF51735">
    <property type="entry name" value="NAD(P)-binding Rossmann-fold domains"/>
    <property type="match status" value="1"/>
</dbReference>
<name>A0A0P0NWX3_9CAUL</name>
<sequence length="255" mass="26022">MTDQTLAGRIVLVTGASSGIGAHLALAAAQAGAGVALAARRTDRLADLVGQIQAAGGKALAVAMDVEDEASVIAAYDAVEAGLGTPDAVIANAGISIQGSALDIAIDDFDKVLAVNTRGMFLTAREGARRMIAAGSPASGRGRVLLVASIGAHTVLPGLTPYCTSKAGTAMMGKSLAREWARKGINVNVLCPGYIRTELNSDWFDQEGGQKLVASFPRKRLMAESDLAPMALHLCSDASATITGGVFTVDDGQSL</sequence>
<evidence type="ECO:0000313" key="6">
    <source>
        <dbReference type="Proteomes" id="UP000056905"/>
    </source>
</evidence>
<dbReference type="Gene3D" id="3.40.50.720">
    <property type="entry name" value="NAD(P)-binding Rossmann-like Domain"/>
    <property type="match status" value="1"/>
</dbReference>
<dbReference type="AlphaFoldDB" id="A0A0P0NWX3"/>
<dbReference type="InterPro" id="IPR002347">
    <property type="entry name" value="SDR_fam"/>
</dbReference>
<evidence type="ECO:0000256" key="3">
    <source>
        <dbReference type="ARBA" id="ARBA00066641"/>
    </source>
</evidence>
<dbReference type="PRINTS" id="PR00080">
    <property type="entry name" value="SDRFAMILY"/>
</dbReference>
<dbReference type="InterPro" id="IPR036291">
    <property type="entry name" value="NAD(P)-bd_dom_sf"/>
</dbReference>
<organism evidence="5 6">
    <name type="scientific">Caulobacter henricii</name>
    <dbReference type="NCBI Taxonomy" id="69395"/>
    <lineage>
        <taxon>Bacteria</taxon>
        <taxon>Pseudomonadati</taxon>
        <taxon>Pseudomonadota</taxon>
        <taxon>Alphaproteobacteria</taxon>
        <taxon>Caulobacterales</taxon>
        <taxon>Caulobacteraceae</taxon>
        <taxon>Caulobacter</taxon>
    </lineage>
</organism>
<dbReference type="PANTHER" id="PTHR43669">
    <property type="entry name" value="5-KETO-D-GLUCONATE 5-REDUCTASE"/>
    <property type="match status" value="1"/>
</dbReference>
<keyword evidence="2" id="KW-0560">Oxidoreductase</keyword>
<evidence type="ECO:0000256" key="4">
    <source>
        <dbReference type="ARBA" id="ARBA00069939"/>
    </source>
</evidence>
<dbReference type="PROSITE" id="PS00061">
    <property type="entry name" value="ADH_SHORT"/>
    <property type="match status" value="1"/>
</dbReference>
<proteinExistence type="inferred from homology"/>
<accession>A0A0P0NWX3</accession>
<dbReference type="FunFam" id="3.40.50.720:FF:000084">
    <property type="entry name" value="Short-chain dehydrogenase reductase"/>
    <property type="match status" value="1"/>
</dbReference>
<dbReference type="OrthoDB" id="286404at2"/>